<comment type="caution">
    <text evidence="2">The sequence shown here is derived from an EMBL/GenBank/DDBJ whole genome shotgun (WGS) entry which is preliminary data.</text>
</comment>
<protein>
    <submittedName>
        <fullName evidence="2">Uncharacterized protein</fullName>
    </submittedName>
</protein>
<proteinExistence type="predicted"/>
<reference evidence="2 3" key="1">
    <citation type="journal article" date="2019" name="Int. J. Syst. Evol. Microbiol.">
        <title>The Global Catalogue of Microorganisms (GCM) 10K type strain sequencing project: providing services to taxonomists for standard genome sequencing and annotation.</title>
        <authorList>
            <consortium name="The Broad Institute Genomics Platform"/>
            <consortium name="The Broad Institute Genome Sequencing Center for Infectious Disease"/>
            <person name="Wu L."/>
            <person name="Ma J."/>
        </authorList>
    </citation>
    <scope>NUCLEOTIDE SEQUENCE [LARGE SCALE GENOMIC DNA]</scope>
    <source>
        <strain evidence="2 3">JCM 16022</strain>
    </source>
</reference>
<gene>
    <name evidence="2" type="ORF">GCM10009844_28430</name>
</gene>
<organism evidence="2 3">
    <name type="scientific">Nocardioides koreensis</name>
    <dbReference type="NCBI Taxonomy" id="433651"/>
    <lineage>
        <taxon>Bacteria</taxon>
        <taxon>Bacillati</taxon>
        <taxon>Actinomycetota</taxon>
        <taxon>Actinomycetes</taxon>
        <taxon>Propionibacteriales</taxon>
        <taxon>Nocardioidaceae</taxon>
        <taxon>Nocardioides</taxon>
    </lineage>
</organism>
<evidence type="ECO:0000256" key="1">
    <source>
        <dbReference type="SAM" id="MobiDB-lite"/>
    </source>
</evidence>
<accession>A0ABN2ZX64</accession>
<name>A0ABN2ZX64_9ACTN</name>
<dbReference type="Proteomes" id="UP001501771">
    <property type="component" value="Unassembled WGS sequence"/>
</dbReference>
<evidence type="ECO:0000313" key="3">
    <source>
        <dbReference type="Proteomes" id="UP001501771"/>
    </source>
</evidence>
<sequence>MDQFQARDRDTEEVATDIDTDGGSRTVSNQLSELASIAATEVEHRPSGDIAQKVSLRRPLHESVQRVLPGAGPLVVRSEFQPCLARVHRIVRGGTRRPFV</sequence>
<feature type="compositionally biased region" description="Basic and acidic residues" evidence="1">
    <location>
        <begin position="1"/>
        <end position="12"/>
    </location>
</feature>
<feature type="region of interest" description="Disordered" evidence="1">
    <location>
        <begin position="1"/>
        <end position="26"/>
    </location>
</feature>
<dbReference type="EMBL" id="BAAAQR010000008">
    <property type="protein sequence ID" value="GAA2149137.1"/>
    <property type="molecule type" value="Genomic_DNA"/>
</dbReference>
<evidence type="ECO:0000313" key="2">
    <source>
        <dbReference type="EMBL" id="GAA2149137.1"/>
    </source>
</evidence>
<keyword evidence="3" id="KW-1185">Reference proteome</keyword>